<reference evidence="1 2" key="1">
    <citation type="journal article" date="2016" name="Genome Announc.">
        <title>Genome Sequence of the Tick-Borne Pathogen Rickettsia raoultii.</title>
        <authorList>
            <person name="El Karkouri K."/>
            <person name="Mediannikov O."/>
            <person name="Robert C."/>
            <person name="Raoult D."/>
            <person name="Fournier P.E."/>
        </authorList>
    </citation>
    <scope>NUCLEOTIDE SEQUENCE [LARGE SCALE GENOMIC DNA]</scope>
    <source>
        <strain evidence="1 2">Khabarovsk</strain>
    </source>
</reference>
<accession>A0A9N7BFF7</accession>
<organism evidence="1 2">
    <name type="scientific">Rickettsia conorii subsp. raoultii</name>
    <dbReference type="NCBI Taxonomy" id="369822"/>
    <lineage>
        <taxon>Bacteria</taxon>
        <taxon>Pseudomonadati</taxon>
        <taxon>Pseudomonadota</taxon>
        <taxon>Alphaproteobacteria</taxon>
        <taxon>Rickettsiales</taxon>
        <taxon>Rickettsiaceae</taxon>
        <taxon>Rickettsieae</taxon>
        <taxon>Rickettsia</taxon>
        <taxon>spotted fever group</taxon>
    </lineage>
</organism>
<protein>
    <submittedName>
        <fullName evidence="1">Uncharacterized protein</fullName>
    </submittedName>
</protein>
<geneLocation type="plasmid" evidence="2">
    <name>prra2</name>
</geneLocation>
<evidence type="ECO:0000313" key="1">
    <source>
        <dbReference type="EMBL" id="AJQ52478.1"/>
    </source>
</evidence>
<dbReference type="Proteomes" id="UP000077462">
    <property type="component" value="Plasmid pRra2"/>
</dbReference>
<sequence>MAILKHDVKRVMISMPKSFLKDLDAHLQNFALTDRSRWILEAAKEKLAQEKVLLNEINENNKE</sequence>
<dbReference type="EMBL" id="CP010971">
    <property type="protein sequence ID" value="AJQ52478.1"/>
    <property type="molecule type" value="Genomic_DNA"/>
</dbReference>
<evidence type="ECO:0000313" key="2">
    <source>
        <dbReference type="Proteomes" id="UP000077462"/>
    </source>
</evidence>
<dbReference type="AlphaFoldDB" id="A0A9N7BFF7"/>
<proteinExistence type="predicted"/>
<dbReference type="RefSeq" id="WP_010424181.1">
    <property type="nucleotide sequence ID" value="NZ_CP010971.1"/>
</dbReference>
<keyword evidence="1" id="KW-0614">Plasmid</keyword>
<name>A0A9N7BFF7_RICCR</name>
<gene>
    <name evidence="1" type="ORF">UQ52_07580</name>
</gene>